<name>A0A162LWJ5_9PROT</name>
<dbReference type="AlphaFoldDB" id="A0A162LWJ5"/>
<dbReference type="OrthoDB" id="9780674at2"/>
<protein>
    <submittedName>
        <fullName evidence="1">L-asparaginase II</fullName>
    </submittedName>
</protein>
<reference evidence="1 2" key="1">
    <citation type="submission" date="2015-12" db="EMBL/GenBank/DDBJ databases">
        <title>Genome sequence of Tistrella mobilis MCCC 1A02139.</title>
        <authorList>
            <person name="Lu L."/>
            <person name="Lai Q."/>
            <person name="Shao Z."/>
            <person name="Qian P."/>
        </authorList>
    </citation>
    <scope>NUCLEOTIDE SEQUENCE [LARGE SCALE GENOMIC DNA]</scope>
    <source>
        <strain evidence="1 2">MCCC 1A02139</strain>
    </source>
</reference>
<sequence length="335" mass="35035">MMSDPVLVEVVRGGFVESRHRGAVVVCDARGRVILALGDGDRPVFPRSATKPIQALQLIESGAADAMGLSAAELALSQASHNGEPMHVGRVSAWLDRMGLGTEDLICGAHWSSHDATARAMARDGGAPSRAHNNCSGKHCGFLATARHLGEAITGYGDRDHPVQRRWRDALSELGDHPLDDAPEGIDGCGIPVIAMPLRSLALAFARIADPSRETTARRDAMARLSRAVWSAPEMIAGTGRLCSAIARQAEGRVLAKVGAEGVYAAALPGLGLGVALKVEDGAVRAAETALLATLARLGVFDAADLDALAPWSRRGITSWAGAEVGVIRPSDAFI</sequence>
<proteinExistence type="predicted"/>
<dbReference type="GeneID" id="97243962"/>
<accession>A0A162LWJ5</accession>
<dbReference type="Proteomes" id="UP000075787">
    <property type="component" value="Unassembled WGS sequence"/>
</dbReference>
<dbReference type="RefSeq" id="WP_062761521.1">
    <property type="nucleotide sequence ID" value="NZ_CP121045.1"/>
</dbReference>
<comment type="caution">
    <text evidence="1">The sequence shown here is derived from an EMBL/GenBank/DDBJ whole genome shotgun (WGS) entry which is preliminary data.</text>
</comment>
<dbReference type="InterPro" id="IPR010349">
    <property type="entry name" value="Asparaginase_II"/>
</dbReference>
<dbReference type="EMBL" id="LPZR01000023">
    <property type="protein sequence ID" value="KYO57418.1"/>
    <property type="molecule type" value="Genomic_DNA"/>
</dbReference>
<organism evidence="1 2">
    <name type="scientific">Tistrella mobilis</name>
    <dbReference type="NCBI Taxonomy" id="171437"/>
    <lineage>
        <taxon>Bacteria</taxon>
        <taxon>Pseudomonadati</taxon>
        <taxon>Pseudomonadota</taxon>
        <taxon>Alphaproteobacteria</taxon>
        <taxon>Geminicoccales</taxon>
        <taxon>Geminicoccaceae</taxon>
        <taxon>Tistrella</taxon>
    </lineage>
</organism>
<dbReference type="PANTHER" id="PTHR42110:SF1">
    <property type="entry name" value="L-ASPARAGINASE, PUTATIVE (AFU_ORTHOLOGUE AFUA_3G11890)-RELATED"/>
    <property type="match status" value="1"/>
</dbReference>
<gene>
    <name evidence="1" type="ORF">AUP44_20190</name>
</gene>
<dbReference type="PANTHER" id="PTHR42110">
    <property type="entry name" value="L-ASPARAGINASE, PUTATIVE (AFU_ORTHOLOGUE AFUA_3G11890)-RELATED"/>
    <property type="match status" value="1"/>
</dbReference>
<dbReference type="Pfam" id="PF06089">
    <property type="entry name" value="Asparaginase_II"/>
    <property type="match status" value="1"/>
</dbReference>
<evidence type="ECO:0000313" key="2">
    <source>
        <dbReference type="Proteomes" id="UP000075787"/>
    </source>
</evidence>
<evidence type="ECO:0000313" key="1">
    <source>
        <dbReference type="EMBL" id="KYO57418.1"/>
    </source>
</evidence>